<feature type="domain" description="Carboxylesterase type B" evidence="4">
    <location>
        <begin position="22"/>
        <end position="340"/>
    </location>
</feature>
<keyword evidence="3" id="KW-0732">Signal</keyword>
<dbReference type="Proteomes" id="UP000567179">
    <property type="component" value="Unassembled WGS sequence"/>
</dbReference>
<dbReference type="Pfam" id="PF00135">
    <property type="entry name" value="COesterase"/>
    <property type="match status" value="2"/>
</dbReference>
<comment type="similarity">
    <text evidence="1 3">Belongs to the type-B carboxylesterase/lipase family.</text>
</comment>
<dbReference type="OrthoDB" id="408631at2759"/>
<feature type="domain" description="Carboxylesterase type B" evidence="4">
    <location>
        <begin position="357"/>
        <end position="473"/>
    </location>
</feature>
<evidence type="ECO:0000256" key="3">
    <source>
        <dbReference type="RuleBase" id="RU361235"/>
    </source>
</evidence>
<organism evidence="5 6">
    <name type="scientific">Psilocybe cf. subviscida</name>
    <dbReference type="NCBI Taxonomy" id="2480587"/>
    <lineage>
        <taxon>Eukaryota</taxon>
        <taxon>Fungi</taxon>
        <taxon>Dikarya</taxon>
        <taxon>Basidiomycota</taxon>
        <taxon>Agaricomycotina</taxon>
        <taxon>Agaricomycetes</taxon>
        <taxon>Agaricomycetidae</taxon>
        <taxon>Agaricales</taxon>
        <taxon>Agaricineae</taxon>
        <taxon>Strophariaceae</taxon>
        <taxon>Psilocybe</taxon>
    </lineage>
</organism>
<dbReference type="EC" id="3.1.1.-" evidence="3"/>
<dbReference type="PANTHER" id="PTHR43918:SF4">
    <property type="entry name" value="CARBOXYLIC ESTER HYDROLASE"/>
    <property type="match status" value="1"/>
</dbReference>
<dbReference type="GO" id="GO:0052689">
    <property type="term" value="F:carboxylic ester hydrolase activity"/>
    <property type="evidence" value="ECO:0007669"/>
    <property type="project" value="TreeGrafter"/>
</dbReference>
<dbReference type="PANTHER" id="PTHR43918">
    <property type="entry name" value="ACETYLCHOLINESTERASE"/>
    <property type="match status" value="1"/>
</dbReference>
<reference evidence="5 6" key="1">
    <citation type="journal article" date="2020" name="ISME J.">
        <title>Uncovering the hidden diversity of litter-decomposition mechanisms in mushroom-forming fungi.</title>
        <authorList>
            <person name="Floudas D."/>
            <person name="Bentzer J."/>
            <person name="Ahren D."/>
            <person name="Johansson T."/>
            <person name="Persson P."/>
            <person name="Tunlid A."/>
        </authorList>
    </citation>
    <scope>NUCLEOTIDE SEQUENCE [LARGE SCALE GENOMIC DNA]</scope>
    <source>
        <strain evidence="5 6">CBS 101986</strain>
    </source>
</reference>
<evidence type="ECO:0000256" key="2">
    <source>
        <dbReference type="ARBA" id="ARBA00022801"/>
    </source>
</evidence>
<gene>
    <name evidence="5" type="ORF">D9619_001602</name>
</gene>
<accession>A0A8H5F3P5</accession>
<feature type="signal peptide" evidence="3">
    <location>
        <begin position="1"/>
        <end position="16"/>
    </location>
</feature>
<dbReference type="InterPro" id="IPR002018">
    <property type="entry name" value="CarbesteraseB"/>
</dbReference>
<evidence type="ECO:0000313" key="5">
    <source>
        <dbReference type="EMBL" id="KAF5322392.1"/>
    </source>
</evidence>
<feature type="chain" id="PRO_5034627989" description="Carboxylic ester hydrolase" evidence="3">
    <location>
        <begin position="17"/>
        <end position="511"/>
    </location>
</feature>
<name>A0A8H5F3P5_9AGAR</name>
<dbReference type="SUPFAM" id="SSF53474">
    <property type="entry name" value="alpha/beta-Hydrolases"/>
    <property type="match status" value="1"/>
</dbReference>
<evidence type="ECO:0000256" key="1">
    <source>
        <dbReference type="ARBA" id="ARBA00005964"/>
    </source>
</evidence>
<dbReference type="InterPro" id="IPR050654">
    <property type="entry name" value="AChE-related_enzymes"/>
</dbReference>
<protein>
    <recommendedName>
        <fullName evidence="3">Carboxylic ester hydrolase</fullName>
        <ecNumber evidence="3">3.1.1.-</ecNumber>
    </recommendedName>
</protein>
<evidence type="ECO:0000259" key="4">
    <source>
        <dbReference type="Pfam" id="PF00135"/>
    </source>
</evidence>
<evidence type="ECO:0000313" key="6">
    <source>
        <dbReference type="Proteomes" id="UP000567179"/>
    </source>
</evidence>
<comment type="caution">
    <text evidence="5">The sequence shown here is derived from an EMBL/GenBank/DDBJ whole genome shotgun (WGS) entry which is preliminary data.</text>
</comment>
<dbReference type="Gene3D" id="3.40.50.1820">
    <property type="entry name" value="alpha/beta hydrolase"/>
    <property type="match status" value="1"/>
</dbReference>
<sequence length="511" mass="54701">MRVLIPISLFWLCACAQNAGLTVTTQQGPVAGTQVLPTVRQFLGIPFATAKRWTAPQLPPKRTGVFQATKFGDSCIQNLGPSNVEFLQLAGGTDSINVTSSENCMSVNIWSPSVNRKQKTAVLVWIYGGGFVFGTSNIDVYHGVNFVRDNDDLTIVSFNYRLNIFGQPNAPQLGNNNVNFGLLDVDAAVQWIHANIAAFGGDPNRIVLFGQSAGGAAVDAYTFAHPTDTIVKGVIEQSGSISGSVTNATSVAIDHTDWNNVAAAVGCGNSTTPQQFTCMQGVPAQTLEKAVVSTNAGFSLVADNKTIFADTQQRAANGNFLKVPLLGGTVANEDDIFVVVQELVTTGVSVPVITELVSDIDTALGFTCPAGVTALHRINAKVPTWRYQYQAVFPDISTRPDLRAYHASEIPMVFGTYNISTIPATPNQIALSHYVQRAWVAFARDPQQGLLNDPEFGWPMYNPNTNSLAQLGNFFNQTGVVFTQGNLVDFVCKDQGALVAALTQILSISTG</sequence>
<dbReference type="PROSITE" id="PS51257">
    <property type="entry name" value="PROKAR_LIPOPROTEIN"/>
    <property type="match status" value="1"/>
</dbReference>
<dbReference type="InterPro" id="IPR029058">
    <property type="entry name" value="AB_hydrolase_fold"/>
</dbReference>
<dbReference type="AlphaFoldDB" id="A0A8H5F3P5"/>
<dbReference type="PROSITE" id="PS00122">
    <property type="entry name" value="CARBOXYLESTERASE_B_1"/>
    <property type="match status" value="1"/>
</dbReference>
<dbReference type="InterPro" id="IPR019826">
    <property type="entry name" value="Carboxylesterase_B_AS"/>
</dbReference>
<keyword evidence="2 3" id="KW-0378">Hydrolase</keyword>
<proteinExistence type="inferred from homology"/>
<dbReference type="EMBL" id="JAACJJ010000028">
    <property type="protein sequence ID" value="KAF5322392.1"/>
    <property type="molecule type" value="Genomic_DNA"/>
</dbReference>
<keyword evidence="6" id="KW-1185">Reference proteome</keyword>